<dbReference type="Proteomes" id="UP000612712">
    <property type="component" value="Unassembled WGS sequence"/>
</dbReference>
<dbReference type="SUPFAM" id="SSF55486">
    <property type="entry name" value="Metalloproteases ('zincins'), catalytic domain"/>
    <property type="match status" value="1"/>
</dbReference>
<evidence type="ECO:0000256" key="1">
    <source>
        <dbReference type="SAM" id="SignalP"/>
    </source>
</evidence>
<keyword evidence="1" id="KW-0732">Signal</keyword>
<reference evidence="2" key="1">
    <citation type="submission" date="2020-08" db="EMBL/GenBank/DDBJ databases">
        <title>Sequencing the genomes of 1000 actinobacteria strains.</title>
        <authorList>
            <person name="Klenk H.-P."/>
        </authorList>
    </citation>
    <scope>NUCLEOTIDE SEQUENCE</scope>
    <source>
        <strain evidence="2">DSM 20582</strain>
    </source>
</reference>
<dbReference type="Gene3D" id="3.40.390.10">
    <property type="entry name" value="Collagenase (Catalytic Domain)"/>
    <property type="match status" value="1"/>
</dbReference>
<organism evidence="2 3">
    <name type="scientific">Corynebacterium bovis DSM 20582 = CIP 54.80</name>
    <dbReference type="NCBI Taxonomy" id="927655"/>
    <lineage>
        <taxon>Bacteria</taxon>
        <taxon>Bacillati</taxon>
        <taxon>Actinomycetota</taxon>
        <taxon>Actinomycetes</taxon>
        <taxon>Mycobacteriales</taxon>
        <taxon>Corynebacteriaceae</taxon>
        <taxon>Corynebacterium</taxon>
    </lineage>
</organism>
<name>A0A8H9YAU2_9CORY</name>
<dbReference type="AlphaFoldDB" id="A0A8H9YAU2"/>
<evidence type="ECO:0008006" key="4">
    <source>
        <dbReference type="Google" id="ProtNLM"/>
    </source>
</evidence>
<feature type="chain" id="PRO_5034688848" description="Peptidase M10 metallopeptidase domain-containing protein" evidence="1">
    <location>
        <begin position="35"/>
        <end position="199"/>
    </location>
</feature>
<dbReference type="InterPro" id="IPR024079">
    <property type="entry name" value="MetalloPept_cat_dom_sf"/>
</dbReference>
<feature type="signal peptide" evidence="1">
    <location>
        <begin position="1"/>
        <end position="34"/>
    </location>
</feature>
<accession>A0A8H9YAU2</accession>
<dbReference type="EMBL" id="JACHWT010000004">
    <property type="protein sequence ID" value="MBB3115912.1"/>
    <property type="molecule type" value="Genomic_DNA"/>
</dbReference>
<sequence>MTKTSLLRRAVSASLATAAITGGLSVISTGTATAAVSHEQCVAATAAAEAGRPIENVEAFRLPRTFINKDHELRIYFKGENPNPAAVTKAVNDWNTALKGRVTLRMVTDPSEADVTMVNDPGPLSWYAGRLDIRTGLIEVYLSRLRGESAPKVVAHELGHALGSIDTGCVSTLMSGQPDSAPAYTPTPLDVAIILQGRY</sequence>
<dbReference type="RefSeq" id="WP_010268134.1">
    <property type="nucleotide sequence ID" value="NZ_AENJ01000152.1"/>
</dbReference>
<evidence type="ECO:0000313" key="3">
    <source>
        <dbReference type="Proteomes" id="UP000612712"/>
    </source>
</evidence>
<dbReference type="GO" id="GO:0008237">
    <property type="term" value="F:metallopeptidase activity"/>
    <property type="evidence" value="ECO:0007669"/>
    <property type="project" value="InterPro"/>
</dbReference>
<dbReference type="GeneID" id="60808957"/>
<proteinExistence type="predicted"/>
<protein>
    <recommendedName>
        <fullName evidence="4">Peptidase M10 metallopeptidase domain-containing protein</fullName>
    </recommendedName>
</protein>
<comment type="caution">
    <text evidence="2">The sequence shown here is derived from an EMBL/GenBank/DDBJ whole genome shotgun (WGS) entry which is preliminary data.</text>
</comment>
<evidence type="ECO:0000313" key="2">
    <source>
        <dbReference type="EMBL" id="MBB3115912.1"/>
    </source>
</evidence>
<gene>
    <name evidence="2" type="ORF">FHU32_001131</name>
</gene>